<protein>
    <submittedName>
        <fullName evidence="2">Uncharacterized protein</fullName>
    </submittedName>
</protein>
<sequence length="239" mass="27176">MTVQSVVWAPRGRVSFLCLPRPCIRWRNSFVVRLYFVGHHIQLTITSASLPNPSIHIHWKVWFTTICIEFLGIIYCLFLNRPLDPLRNSRLDTSWLLPLEAPATSSPAYSYYNTLLRAYDTRFDMHSASTYSPVPSCLSTRSTIRIMGVGKCNDFLTSGNIRLPCPCERGIYPVYLDKSKQVSQSDPCKECSHTLAMHDDYEHPSEGSLSVSDTEEQQLVETNGEFEGYNLPVLLSYPS</sequence>
<dbReference type="GeneID" id="37133528"/>
<feature type="transmembrane region" description="Helical" evidence="1">
    <location>
        <begin position="61"/>
        <end position="80"/>
    </location>
</feature>
<gene>
    <name evidence="2" type="ORF">BO82DRAFT_24009</name>
</gene>
<dbReference type="EMBL" id="KZ821685">
    <property type="protein sequence ID" value="PYH84180.1"/>
    <property type="molecule type" value="Genomic_DNA"/>
</dbReference>
<proteinExistence type="predicted"/>
<dbReference type="Proteomes" id="UP000248340">
    <property type="component" value="Unassembled WGS sequence"/>
</dbReference>
<evidence type="ECO:0000313" key="3">
    <source>
        <dbReference type="Proteomes" id="UP000248340"/>
    </source>
</evidence>
<keyword evidence="1" id="KW-1133">Transmembrane helix</keyword>
<dbReference type="AlphaFoldDB" id="A0A319CI96"/>
<keyword evidence="3" id="KW-1185">Reference proteome</keyword>
<reference evidence="2 3" key="1">
    <citation type="submission" date="2016-12" db="EMBL/GenBank/DDBJ databases">
        <title>The genomes of Aspergillus section Nigri reveals drivers in fungal speciation.</title>
        <authorList>
            <consortium name="DOE Joint Genome Institute"/>
            <person name="Vesth T.C."/>
            <person name="Nybo J."/>
            <person name="Theobald S."/>
            <person name="Brandl J."/>
            <person name="Frisvad J.C."/>
            <person name="Nielsen K.F."/>
            <person name="Lyhne E.K."/>
            <person name="Kogle M.E."/>
            <person name="Kuo A."/>
            <person name="Riley R."/>
            <person name="Clum A."/>
            <person name="Nolan M."/>
            <person name="Lipzen A."/>
            <person name="Salamov A."/>
            <person name="Henrissat B."/>
            <person name="Wiebenga A."/>
            <person name="De Vries R.P."/>
            <person name="Grigoriev I.V."/>
            <person name="Mortensen U.H."/>
            <person name="Andersen M.R."/>
            <person name="Baker S.E."/>
        </authorList>
    </citation>
    <scope>NUCLEOTIDE SEQUENCE [LARGE SCALE GENOMIC DNA]</scope>
    <source>
        <strain evidence="2 3">CBS 121591</strain>
    </source>
</reference>
<dbReference type="RefSeq" id="XP_025494380.1">
    <property type="nucleotide sequence ID" value="XM_025630787.1"/>
</dbReference>
<keyword evidence="1" id="KW-0812">Transmembrane</keyword>
<organism evidence="2 3">
    <name type="scientific">Aspergillus uvarum CBS 121591</name>
    <dbReference type="NCBI Taxonomy" id="1448315"/>
    <lineage>
        <taxon>Eukaryota</taxon>
        <taxon>Fungi</taxon>
        <taxon>Dikarya</taxon>
        <taxon>Ascomycota</taxon>
        <taxon>Pezizomycotina</taxon>
        <taxon>Eurotiomycetes</taxon>
        <taxon>Eurotiomycetidae</taxon>
        <taxon>Eurotiales</taxon>
        <taxon>Aspergillaceae</taxon>
        <taxon>Aspergillus</taxon>
        <taxon>Aspergillus subgen. Circumdati</taxon>
    </lineage>
</organism>
<name>A0A319CI96_9EURO</name>
<evidence type="ECO:0000313" key="2">
    <source>
        <dbReference type="EMBL" id="PYH84180.1"/>
    </source>
</evidence>
<keyword evidence="1" id="KW-0472">Membrane</keyword>
<accession>A0A319CI96</accession>
<evidence type="ECO:0000256" key="1">
    <source>
        <dbReference type="SAM" id="Phobius"/>
    </source>
</evidence>
<dbReference type="VEuPathDB" id="FungiDB:BO82DRAFT_24009"/>